<protein>
    <submittedName>
        <fullName evidence="1">Uncharacterized protein</fullName>
    </submittedName>
</protein>
<dbReference type="AlphaFoldDB" id="A0A0N1FD20"/>
<evidence type="ECO:0000313" key="1">
    <source>
        <dbReference type="EMBL" id="KPH76448.1"/>
    </source>
</evidence>
<proteinExistence type="predicted"/>
<comment type="caution">
    <text evidence="1">The sequence shown here is derived from an EMBL/GenBank/DDBJ whole genome shotgun (WGS) entry which is preliminary data.</text>
</comment>
<evidence type="ECO:0000313" key="2">
    <source>
        <dbReference type="Proteomes" id="UP000037822"/>
    </source>
</evidence>
<keyword evidence="2" id="KW-1185">Reference proteome</keyword>
<name>A0A0N1FD20_9HYPH</name>
<organism evidence="1 2">
    <name type="scientific">Bosea vaviloviae</name>
    <dbReference type="NCBI Taxonomy" id="1526658"/>
    <lineage>
        <taxon>Bacteria</taxon>
        <taxon>Pseudomonadati</taxon>
        <taxon>Pseudomonadota</taxon>
        <taxon>Alphaproteobacteria</taxon>
        <taxon>Hyphomicrobiales</taxon>
        <taxon>Boseaceae</taxon>
        <taxon>Bosea</taxon>
    </lineage>
</organism>
<accession>A0A0N1FD20</accession>
<reference evidence="1 2" key="1">
    <citation type="submission" date="2015-07" db="EMBL/GenBank/DDBJ databases">
        <title>Whole genome sequencing of Bosea vaviloviae isolated from cave pool.</title>
        <authorList>
            <person name="Tan N.E.H."/>
            <person name="Lee Y.P."/>
            <person name="Gan H.M."/>
            <person name="Barton H."/>
            <person name="Savka M.A."/>
        </authorList>
    </citation>
    <scope>NUCLEOTIDE SEQUENCE [LARGE SCALE GENOMIC DNA]</scope>
    <source>
        <strain evidence="1 2">SD260</strain>
    </source>
</reference>
<dbReference type="EMBL" id="LGSZ01000068">
    <property type="protein sequence ID" value="KPH76448.1"/>
    <property type="molecule type" value="Genomic_DNA"/>
</dbReference>
<sequence length="63" mass="6970">MVEMVLDQRLLSLSDRALDRLQLLGDVKAGAPGFDHLDDLAQMTVGSLQPLYDGRVSFVNVRL</sequence>
<dbReference type="Proteomes" id="UP000037822">
    <property type="component" value="Unassembled WGS sequence"/>
</dbReference>
<gene>
    <name evidence="1" type="ORF">AE618_23335</name>
</gene>